<proteinExistence type="predicted"/>
<reference evidence="1 3" key="1">
    <citation type="journal article" date="2011" name="Nature">
        <title>The Medicago genome provides insight into the evolution of rhizobial symbioses.</title>
        <authorList>
            <person name="Young N.D."/>
            <person name="Debelle F."/>
            <person name="Oldroyd G.E."/>
            <person name="Geurts R."/>
            <person name="Cannon S.B."/>
            <person name="Udvardi M.K."/>
            <person name="Benedito V.A."/>
            <person name="Mayer K.F."/>
            <person name="Gouzy J."/>
            <person name="Schoof H."/>
            <person name="Van de Peer Y."/>
            <person name="Proost S."/>
            <person name="Cook D.R."/>
            <person name="Meyers B.C."/>
            <person name="Spannagl M."/>
            <person name="Cheung F."/>
            <person name="De Mita S."/>
            <person name="Krishnakumar V."/>
            <person name="Gundlach H."/>
            <person name="Zhou S."/>
            <person name="Mudge J."/>
            <person name="Bharti A.K."/>
            <person name="Murray J.D."/>
            <person name="Naoumkina M.A."/>
            <person name="Rosen B."/>
            <person name="Silverstein K.A."/>
            <person name="Tang H."/>
            <person name="Rombauts S."/>
            <person name="Zhao P.X."/>
            <person name="Zhou P."/>
            <person name="Barbe V."/>
            <person name="Bardou P."/>
            <person name="Bechner M."/>
            <person name="Bellec A."/>
            <person name="Berger A."/>
            <person name="Berges H."/>
            <person name="Bidwell S."/>
            <person name="Bisseling T."/>
            <person name="Choisne N."/>
            <person name="Couloux A."/>
            <person name="Denny R."/>
            <person name="Deshpande S."/>
            <person name="Dai X."/>
            <person name="Doyle J.J."/>
            <person name="Dudez A.M."/>
            <person name="Farmer A.D."/>
            <person name="Fouteau S."/>
            <person name="Franken C."/>
            <person name="Gibelin C."/>
            <person name="Gish J."/>
            <person name="Goldstein S."/>
            <person name="Gonzalez A.J."/>
            <person name="Green P.J."/>
            <person name="Hallab A."/>
            <person name="Hartog M."/>
            <person name="Hua A."/>
            <person name="Humphray S.J."/>
            <person name="Jeong D.H."/>
            <person name="Jing Y."/>
            <person name="Jocker A."/>
            <person name="Kenton S.M."/>
            <person name="Kim D.J."/>
            <person name="Klee K."/>
            <person name="Lai H."/>
            <person name="Lang C."/>
            <person name="Lin S."/>
            <person name="Macmil S.L."/>
            <person name="Magdelenat G."/>
            <person name="Matthews L."/>
            <person name="McCorrison J."/>
            <person name="Monaghan E.L."/>
            <person name="Mun J.H."/>
            <person name="Najar F.Z."/>
            <person name="Nicholson C."/>
            <person name="Noirot C."/>
            <person name="O'Bleness M."/>
            <person name="Paule C.R."/>
            <person name="Poulain J."/>
            <person name="Prion F."/>
            <person name="Qin B."/>
            <person name="Qu C."/>
            <person name="Retzel E.F."/>
            <person name="Riddle C."/>
            <person name="Sallet E."/>
            <person name="Samain S."/>
            <person name="Samson N."/>
            <person name="Sanders I."/>
            <person name="Saurat O."/>
            <person name="Scarpelli C."/>
            <person name="Schiex T."/>
            <person name="Segurens B."/>
            <person name="Severin A.J."/>
            <person name="Sherrier D.J."/>
            <person name="Shi R."/>
            <person name="Sims S."/>
            <person name="Singer S.R."/>
            <person name="Sinharoy S."/>
            <person name="Sterck L."/>
            <person name="Viollet A."/>
            <person name="Wang B.B."/>
            <person name="Wang K."/>
            <person name="Wang M."/>
            <person name="Wang X."/>
            <person name="Warfsmann J."/>
            <person name="Weissenbach J."/>
            <person name="White D.D."/>
            <person name="White J.D."/>
            <person name="Wiley G.B."/>
            <person name="Wincker P."/>
            <person name="Xing Y."/>
            <person name="Yang L."/>
            <person name="Yao Z."/>
            <person name="Ying F."/>
            <person name="Zhai J."/>
            <person name="Zhou L."/>
            <person name="Zuber A."/>
            <person name="Denarie J."/>
            <person name="Dixon R.A."/>
            <person name="May G.D."/>
            <person name="Schwartz D.C."/>
            <person name="Rogers J."/>
            <person name="Quetier F."/>
            <person name="Town C.D."/>
            <person name="Roe B.A."/>
        </authorList>
    </citation>
    <scope>NUCLEOTIDE SEQUENCE [LARGE SCALE GENOMIC DNA]</scope>
    <source>
        <strain evidence="1">A17</strain>
        <strain evidence="2 3">cv. Jemalong A17</strain>
    </source>
</reference>
<dbReference type="AlphaFoldDB" id="A0A072V2M0"/>
<reference evidence="2" key="3">
    <citation type="submission" date="2015-04" db="UniProtKB">
        <authorList>
            <consortium name="EnsemblPlants"/>
        </authorList>
    </citation>
    <scope>IDENTIFICATION</scope>
    <source>
        <strain evidence="2">cv. Jemalong A17</strain>
    </source>
</reference>
<dbReference type="InterPro" id="IPR036691">
    <property type="entry name" value="Endo/exonu/phosph_ase_sf"/>
</dbReference>
<evidence type="ECO:0000313" key="1">
    <source>
        <dbReference type="EMBL" id="KEH32345.1"/>
    </source>
</evidence>
<dbReference type="EnsemblPlants" id="KEH32345">
    <property type="protein sequence ID" value="KEH32345"/>
    <property type="gene ID" value="MTR_4g122570"/>
</dbReference>
<organism evidence="1 3">
    <name type="scientific">Medicago truncatula</name>
    <name type="common">Barrel medic</name>
    <name type="synonym">Medicago tribuloides</name>
    <dbReference type="NCBI Taxonomy" id="3880"/>
    <lineage>
        <taxon>Eukaryota</taxon>
        <taxon>Viridiplantae</taxon>
        <taxon>Streptophyta</taxon>
        <taxon>Embryophyta</taxon>
        <taxon>Tracheophyta</taxon>
        <taxon>Spermatophyta</taxon>
        <taxon>Magnoliopsida</taxon>
        <taxon>eudicotyledons</taxon>
        <taxon>Gunneridae</taxon>
        <taxon>Pentapetalae</taxon>
        <taxon>rosids</taxon>
        <taxon>fabids</taxon>
        <taxon>Fabales</taxon>
        <taxon>Fabaceae</taxon>
        <taxon>Papilionoideae</taxon>
        <taxon>50 kb inversion clade</taxon>
        <taxon>NPAAA clade</taxon>
        <taxon>Hologalegina</taxon>
        <taxon>IRL clade</taxon>
        <taxon>Trifolieae</taxon>
        <taxon>Medicago</taxon>
    </lineage>
</organism>
<dbReference type="ExpressionAtlas" id="A0A072V2M0">
    <property type="expression patterns" value="differential"/>
</dbReference>
<dbReference type="Gene3D" id="3.60.10.10">
    <property type="entry name" value="Endonuclease/exonuclease/phosphatase"/>
    <property type="match status" value="1"/>
</dbReference>
<dbReference type="PANTHER" id="PTHR33710:SF62">
    <property type="entry name" value="DUF4283 DOMAIN PROTEIN"/>
    <property type="match status" value="1"/>
</dbReference>
<dbReference type="EMBL" id="CM001220">
    <property type="protein sequence ID" value="KEH32345.1"/>
    <property type="molecule type" value="Genomic_DNA"/>
</dbReference>
<dbReference type="STRING" id="3880.A0A072V2M0"/>
<protein>
    <submittedName>
        <fullName evidence="1">DUF4283 domain protein</fullName>
    </submittedName>
</protein>
<dbReference type="PANTHER" id="PTHR33710">
    <property type="entry name" value="BNAC02G09200D PROTEIN"/>
    <property type="match status" value="1"/>
</dbReference>
<dbReference type="HOGENOM" id="CLU_514259_0_0_1"/>
<evidence type="ECO:0000313" key="2">
    <source>
        <dbReference type="EnsemblPlants" id="KEH32345"/>
    </source>
</evidence>
<reference evidence="1 3" key="2">
    <citation type="journal article" date="2014" name="BMC Genomics">
        <title>An improved genome release (version Mt4.0) for the model legume Medicago truncatula.</title>
        <authorList>
            <person name="Tang H."/>
            <person name="Krishnakumar V."/>
            <person name="Bidwell S."/>
            <person name="Rosen B."/>
            <person name="Chan A."/>
            <person name="Zhou S."/>
            <person name="Gentzbittel L."/>
            <person name="Childs K.L."/>
            <person name="Yandell M."/>
            <person name="Gundlach H."/>
            <person name="Mayer K.F."/>
            <person name="Schwartz D.C."/>
            <person name="Town C.D."/>
        </authorList>
    </citation>
    <scope>GENOME REANNOTATION</scope>
    <source>
        <strain evidence="1">A17</strain>
        <strain evidence="2 3">cv. Jemalong A17</strain>
    </source>
</reference>
<gene>
    <name evidence="1" type="ordered locus">MTR_4g122570</name>
</gene>
<evidence type="ECO:0000313" key="3">
    <source>
        <dbReference type="Proteomes" id="UP000002051"/>
    </source>
</evidence>
<keyword evidence="3" id="KW-1185">Reference proteome</keyword>
<dbReference type="SUPFAM" id="SSF56219">
    <property type="entry name" value="DNase I-like"/>
    <property type="match status" value="1"/>
</dbReference>
<dbReference type="Proteomes" id="UP000002051">
    <property type="component" value="Chromosome 4"/>
</dbReference>
<name>A0A072V2M0_MEDTR</name>
<sequence>MKFDMAEDRDKVIGEGLWMIFDHYLTVAKWSLEFVSSTAKIEKTMVWVRFPGMSLIYYDESVLLVLASAIGTPIKVDQRTQGTRVKYFKWEAYIYHGIRKKEKKRKIREDPIKNLNEVSPSMTDDNNNKPNSGKKVMKEQVMVLKNNGPMKNTLNASMQKDVQIHGIGNTAKSMVYTHQVQGHRNKSNVANAEDIPPDKNIIGSRTSTINGSILNHEIPCAMILGEEKHTPPYKDNGSMETTILSWNIRGAVSSEGKRQAHVLIRRYNPMLIVLMETHCQFARVANFWQGLGYVKCAISEATRHAGGVYASPRITNRDNLWGITNRTRKFVDTIDTCYLIDLGSTGSQYTWYRKEGGLHKIAKRLDRALGDSDWRRLFPEAYVENLVRCYFDQRPLLLRSRGFVPNRQARPFCFQAAWLTHEDFDNVVKTAWDRNHADITTGLDEVRKEALVFNDEVFGNIFRRKKDLEFQICKIQKRLEVVDSVWLNLRERELQKQYREVLQQEELLWFQKSREKWVKFGDRNTKFLVY</sequence>
<accession>A0A072V2M0</accession>